<keyword evidence="1" id="KW-0812">Transmembrane</keyword>
<protein>
    <submittedName>
        <fullName evidence="4">DUF4038 domain-containing protein</fullName>
    </submittedName>
</protein>
<dbReference type="AlphaFoldDB" id="A0A7Y4LYN6"/>
<dbReference type="Proteomes" id="UP000544122">
    <property type="component" value="Unassembled WGS sequence"/>
</dbReference>
<dbReference type="InterPro" id="IPR025277">
    <property type="entry name" value="Apiosidase-like_cat_dom"/>
</dbReference>
<dbReference type="SUPFAM" id="SSF51445">
    <property type="entry name" value="(Trans)glycosidases"/>
    <property type="match status" value="1"/>
</dbReference>
<evidence type="ECO:0000313" key="4">
    <source>
        <dbReference type="EMBL" id="NOJ43708.1"/>
    </source>
</evidence>
<keyword evidence="1" id="KW-0472">Membrane</keyword>
<feature type="domain" description="Putative collagen-binding" evidence="2">
    <location>
        <begin position="391"/>
        <end position="479"/>
    </location>
</feature>
<proteinExistence type="predicted"/>
<reference evidence="4 5" key="1">
    <citation type="submission" date="2020-03" db="EMBL/GenBank/DDBJ databases">
        <title>Bradyrhizobium diversity isolated from nodules of Indigofera sp.</title>
        <authorList>
            <person name="Klepa M."/>
            <person name="Helene L."/>
            <person name="Hungria M."/>
        </authorList>
    </citation>
    <scope>NUCLEOTIDE SEQUENCE [LARGE SCALE GENOMIC DNA]</scope>
    <source>
        <strain evidence="4 5">WSM 1791</strain>
    </source>
</reference>
<organism evidence="4 5">
    <name type="scientific">Bradyrhizobium australiense</name>
    <dbReference type="NCBI Taxonomy" id="2721161"/>
    <lineage>
        <taxon>Bacteria</taxon>
        <taxon>Pseudomonadati</taxon>
        <taxon>Pseudomonadota</taxon>
        <taxon>Alphaproteobacteria</taxon>
        <taxon>Hyphomicrobiales</taxon>
        <taxon>Nitrobacteraceae</taxon>
        <taxon>Bradyrhizobium</taxon>
    </lineage>
</organism>
<sequence>MISRRAFQVSAAAGALALVGGVVLFRLFRRWEARGAEAQPVAGECSPTTLKDDTAKWKPIERQSATPTMFPLHPVEEQRYLVDAAGQAFLIVGDSAWSLLTQLTTEDAELYLSDRQAKGFNTLLINLLEHKFADGAPRNVYGDGPFKQDGDFSTPNDRYFDHAERILRDAAQKGFLVLLAPAYIGASGGDEGWYREMEACGPEKLRDYGRYVGKRFKHFKNIIWVNVGDYNPPNKTLSQAVAEGIREILPDSVHTAHNAPEMHGLGYWSAGEIPIAIDTLYTYAPVAAEALLLAANRKTPYFLIETMYENEKEGTPLRTRIQAWQAVLSGAAGQLFGNNPIWHFNASAAKPQPMQWKAALNSPGTLGIVHLRNFLLSLPWFTLEPDSDGMLLVGGALRGHFQAVAARSRDGKFGIIYLPSPRLFAIDLKQFAGDHVTVRWFDPADGQFLNADPKHLPASGRQEFNVPGCSRDGDWVLLLSAA</sequence>
<evidence type="ECO:0000313" key="5">
    <source>
        <dbReference type="Proteomes" id="UP000544122"/>
    </source>
</evidence>
<dbReference type="PANTHER" id="PTHR37836:SF2">
    <property type="entry name" value="DUF4038 DOMAIN-CONTAINING PROTEIN"/>
    <property type="match status" value="1"/>
</dbReference>
<dbReference type="PANTHER" id="PTHR37836">
    <property type="entry name" value="LMO1036 PROTEIN"/>
    <property type="match status" value="1"/>
</dbReference>
<dbReference type="RefSeq" id="WP_171582908.1">
    <property type="nucleotide sequence ID" value="NZ_JAAVLX010000011.1"/>
</dbReference>
<evidence type="ECO:0000256" key="1">
    <source>
        <dbReference type="SAM" id="Phobius"/>
    </source>
</evidence>
<evidence type="ECO:0000259" key="2">
    <source>
        <dbReference type="Pfam" id="PF12904"/>
    </source>
</evidence>
<name>A0A7Y4LYN6_9BRAD</name>
<keyword evidence="5" id="KW-1185">Reference proteome</keyword>
<dbReference type="EMBL" id="JAAVLX010000011">
    <property type="protein sequence ID" value="NOJ43708.1"/>
    <property type="molecule type" value="Genomic_DNA"/>
</dbReference>
<accession>A0A7Y4LYN6</accession>
<dbReference type="Pfam" id="PF12904">
    <property type="entry name" value="Collagen_bind_2"/>
    <property type="match status" value="1"/>
</dbReference>
<gene>
    <name evidence="4" type="ORF">HCN58_29805</name>
</gene>
<dbReference type="Pfam" id="PF13204">
    <property type="entry name" value="Apiosidase"/>
    <property type="match status" value="1"/>
</dbReference>
<dbReference type="InterPro" id="IPR017853">
    <property type="entry name" value="GH"/>
</dbReference>
<keyword evidence="1" id="KW-1133">Transmembrane helix</keyword>
<feature type="transmembrane region" description="Helical" evidence="1">
    <location>
        <begin position="6"/>
        <end position="28"/>
    </location>
</feature>
<comment type="caution">
    <text evidence="4">The sequence shown here is derived from an EMBL/GenBank/DDBJ whole genome shotgun (WGS) entry which is preliminary data.</text>
</comment>
<dbReference type="Gene3D" id="3.20.20.80">
    <property type="entry name" value="Glycosidases"/>
    <property type="match status" value="1"/>
</dbReference>
<feature type="domain" description="Apiosidase-like catalytic" evidence="3">
    <location>
        <begin position="76"/>
        <end position="381"/>
    </location>
</feature>
<dbReference type="InterPro" id="IPR024749">
    <property type="entry name" value="Collagen-bd_put"/>
</dbReference>
<evidence type="ECO:0000259" key="3">
    <source>
        <dbReference type="Pfam" id="PF13204"/>
    </source>
</evidence>